<feature type="compositionally biased region" description="Basic and acidic residues" evidence="1">
    <location>
        <begin position="11"/>
        <end position="23"/>
    </location>
</feature>
<dbReference type="RefSeq" id="WP_371755710.1">
    <property type="nucleotide sequence ID" value="NZ_JAYJLD010000041.1"/>
</dbReference>
<evidence type="ECO:0000313" key="2">
    <source>
        <dbReference type="EMBL" id="MEB3103581.1"/>
    </source>
</evidence>
<gene>
    <name evidence="2" type="ORF">VF724_18250</name>
</gene>
<dbReference type="EMBL" id="JAYJLD010000041">
    <property type="protein sequence ID" value="MEB3103581.1"/>
    <property type="molecule type" value="Genomic_DNA"/>
</dbReference>
<comment type="caution">
    <text evidence="2">The sequence shown here is derived from an EMBL/GenBank/DDBJ whole genome shotgun (WGS) entry which is preliminary data.</text>
</comment>
<evidence type="ECO:0000313" key="3">
    <source>
        <dbReference type="Proteomes" id="UP001310386"/>
    </source>
</evidence>
<organism evidence="2 3">
    <name type="scientific">Ferviditalea candida</name>
    <dbReference type="NCBI Taxonomy" id="3108399"/>
    <lineage>
        <taxon>Bacteria</taxon>
        <taxon>Bacillati</taxon>
        <taxon>Bacillota</taxon>
        <taxon>Bacilli</taxon>
        <taxon>Bacillales</taxon>
        <taxon>Paenibacillaceae</taxon>
        <taxon>Ferviditalea</taxon>
    </lineage>
</organism>
<protein>
    <submittedName>
        <fullName evidence="2">Uncharacterized protein</fullName>
    </submittedName>
</protein>
<keyword evidence="3" id="KW-1185">Reference proteome</keyword>
<name>A0ABU5ZQ25_9BACL</name>
<dbReference type="Proteomes" id="UP001310386">
    <property type="component" value="Unassembled WGS sequence"/>
</dbReference>
<feature type="region of interest" description="Disordered" evidence="1">
    <location>
        <begin position="1"/>
        <end position="23"/>
    </location>
</feature>
<reference evidence="2" key="1">
    <citation type="submission" date="2023-12" db="EMBL/GenBank/DDBJ databases">
        <title>Fervidustalea candida gen. nov., sp. nov., a novel member of the family Paenibacillaceae isolated from a geothermal area.</title>
        <authorList>
            <person name="Li W.-J."/>
            <person name="Jiao J.-Y."/>
            <person name="Chen Y."/>
        </authorList>
    </citation>
    <scope>NUCLEOTIDE SEQUENCE</scope>
    <source>
        <strain evidence="2">SYSU GA230002</strain>
    </source>
</reference>
<sequence>RQILSSSASCVKDENMRKSEKNEENINLLREVIRTKKDSKAKENRGSKYKYNEEFAEEVIAKNSKQPAQNNPSESVKK</sequence>
<accession>A0ABU5ZQ25</accession>
<feature type="non-terminal residue" evidence="2">
    <location>
        <position position="1"/>
    </location>
</feature>
<proteinExistence type="predicted"/>
<evidence type="ECO:0000256" key="1">
    <source>
        <dbReference type="SAM" id="MobiDB-lite"/>
    </source>
</evidence>